<dbReference type="EMBL" id="CP007493">
    <property type="protein sequence ID" value="AJB41748.1"/>
    <property type="molecule type" value="Genomic_DNA"/>
</dbReference>
<accession>A0A3G1A6H8</accession>
<dbReference type="InterPro" id="IPR036291">
    <property type="entry name" value="NAD(P)-bd_dom_sf"/>
</dbReference>
<evidence type="ECO:0000313" key="1">
    <source>
        <dbReference type="EMBL" id="AJB41748.1"/>
    </source>
</evidence>
<protein>
    <submittedName>
        <fullName evidence="1">Uncharacterized protein</fullName>
    </submittedName>
</protein>
<name>A0A3G1A6H8_9CREN</name>
<gene>
    <name evidence="1" type="ORF">TCARB_0692</name>
</gene>
<dbReference type="AlphaFoldDB" id="A0A3G1A6H8"/>
<dbReference type="SUPFAM" id="SSF51735">
    <property type="entry name" value="NAD(P)-binding Rossmann-fold domains"/>
    <property type="match status" value="1"/>
</dbReference>
<proteinExistence type="predicted"/>
<dbReference type="KEGG" id="tcb:TCARB_0692"/>
<sequence length="154" mass="17331">MEARGSAAVSIERGLRGGSLTLFRHSMYRPMLYVDVRDVARAFRAYAVRVLDGRVEKEGGSLRRVLNLFYPEPYTVLEIAEMVRDVIREVTGGALEPRIEVVDQGLPSLFGPGDKYRFRVDVSGTLGFLGLERLISPRESIEYIVRRRLGKEAG</sequence>
<evidence type="ECO:0000313" key="2">
    <source>
        <dbReference type="Proteomes" id="UP000266720"/>
    </source>
</evidence>
<organism evidence="1 2">
    <name type="scientific">Thermofilum adornatum 1505</name>
    <dbReference type="NCBI Taxonomy" id="697581"/>
    <lineage>
        <taxon>Archaea</taxon>
        <taxon>Thermoproteota</taxon>
        <taxon>Thermoprotei</taxon>
        <taxon>Thermofilales</taxon>
        <taxon>Thermofilaceae</taxon>
        <taxon>Thermofilum</taxon>
    </lineage>
</organism>
<dbReference type="Gene3D" id="3.40.50.720">
    <property type="entry name" value="NAD(P)-binding Rossmann-like Domain"/>
    <property type="match status" value="1"/>
</dbReference>
<dbReference type="STRING" id="697581.TCARB_0692"/>
<dbReference type="Proteomes" id="UP000266720">
    <property type="component" value="Chromosome"/>
</dbReference>
<reference evidence="2" key="1">
    <citation type="book" date="2010" name="EXTREMOPHILES" publisher="0:0-0">
        <title>Complete genome sequences of ten hyperthermophilic archaea reveal their metabolic capabilities and possible ecological roles.</title>
        <editorList>
            <person name="?"/>
        </editorList>
        <authorList>
            <person name="Ravin N.V."/>
            <person name="Mardanov A.V."/>
            <person name="Bonch-Osmolovskaya E.A."/>
            <person name="Skryabin K.G."/>
        </authorList>
    </citation>
    <scope>NUCLEOTIDE SEQUENCE [LARGE SCALE GENOMIC DNA]</scope>
    <source>
        <strain evidence="2">1505</strain>
    </source>
</reference>